<evidence type="ECO:0000313" key="2">
    <source>
        <dbReference type="EMBL" id="QHT87300.1"/>
    </source>
</evidence>
<organism evidence="2">
    <name type="scientific">viral metagenome</name>
    <dbReference type="NCBI Taxonomy" id="1070528"/>
    <lineage>
        <taxon>unclassified sequences</taxon>
        <taxon>metagenomes</taxon>
        <taxon>organismal metagenomes</taxon>
    </lineage>
</organism>
<keyword evidence="1" id="KW-0812">Transmembrane</keyword>
<feature type="transmembrane region" description="Helical" evidence="1">
    <location>
        <begin position="20"/>
        <end position="39"/>
    </location>
</feature>
<protein>
    <submittedName>
        <fullName evidence="2">Uncharacterized protein</fullName>
    </submittedName>
</protein>
<sequence>MELKDLFGKVGEGIHSYRFMSLAIVDVLMTIVGAGILSYLFQFPFWLTLACLFVSGIILHRLFGVRTTIDKLLFT</sequence>
<dbReference type="AlphaFoldDB" id="A0A6C0I3Y7"/>
<keyword evidence="1" id="KW-1133">Transmembrane helix</keyword>
<proteinExistence type="predicted"/>
<keyword evidence="1" id="KW-0472">Membrane</keyword>
<reference evidence="2" key="1">
    <citation type="journal article" date="2020" name="Nature">
        <title>Giant virus diversity and host interactions through global metagenomics.</title>
        <authorList>
            <person name="Schulz F."/>
            <person name="Roux S."/>
            <person name="Paez-Espino D."/>
            <person name="Jungbluth S."/>
            <person name="Walsh D.A."/>
            <person name="Denef V.J."/>
            <person name="McMahon K.D."/>
            <person name="Konstantinidis K.T."/>
            <person name="Eloe-Fadrosh E.A."/>
            <person name="Kyrpides N.C."/>
            <person name="Woyke T."/>
        </authorList>
    </citation>
    <scope>NUCLEOTIDE SEQUENCE</scope>
    <source>
        <strain evidence="2">GVMAG-M-3300023184-190</strain>
    </source>
</reference>
<name>A0A6C0I3Y7_9ZZZZ</name>
<accession>A0A6C0I3Y7</accession>
<evidence type="ECO:0000256" key="1">
    <source>
        <dbReference type="SAM" id="Phobius"/>
    </source>
</evidence>
<dbReference type="EMBL" id="MN740086">
    <property type="protein sequence ID" value="QHT87300.1"/>
    <property type="molecule type" value="Genomic_DNA"/>
</dbReference>
<feature type="transmembrane region" description="Helical" evidence="1">
    <location>
        <begin position="45"/>
        <end position="63"/>
    </location>
</feature>